<name>A0A9P6DUF5_9AGAM</name>
<gene>
    <name evidence="1" type="ORF">BS47DRAFT_1163141</name>
</gene>
<dbReference type="AlphaFoldDB" id="A0A9P6DUF5"/>
<comment type="caution">
    <text evidence="1">The sequence shown here is derived from an EMBL/GenBank/DDBJ whole genome shotgun (WGS) entry which is preliminary data.</text>
</comment>
<dbReference type="OrthoDB" id="5979581at2759"/>
<evidence type="ECO:0000313" key="1">
    <source>
        <dbReference type="EMBL" id="KAF9511598.1"/>
    </source>
</evidence>
<keyword evidence="2" id="KW-1185">Reference proteome</keyword>
<dbReference type="Proteomes" id="UP000886523">
    <property type="component" value="Unassembled WGS sequence"/>
</dbReference>
<organism evidence="1 2">
    <name type="scientific">Hydnum rufescens UP504</name>
    <dbReference type="NCBI Taxonomy" id="1448309"/>
    <lineage>
        <taxon>Eukaryota</taxon>
        <taxon>Fungi</taxon>
        <taxon>Dikarya</taxon>
        <taxon>Basidiomycota</taxon>
        <taxon>Agaricomycotina</taxon>
        <taxon>Agaricomycetes</taxon>
        <taxon>Cantharellales</taxon>
        <taxon>Hydnaceae</taxon>
        <taxon>Hydnum</taxon>
    </lineage>
</organism>
<reference evidence="1" key="1">
    <citation type="journal article" date="2020" name="Nat. Commun.">
        <title>Large-scale genome sequencing of mycorrhizal fungi provides insights into the early evolution of symbiotic traits.</title>
        <authorList>
            <person name="Miyauchi S."/>
            <person name="Kiss E."/>
            <person name="Kuo A."/>
            <person name="Drula E."/>
            <person name="Kohler A."/>
            <person name="Sanchez-Garcia M."/>
            <person name="Morin E."/>
            <person name="Andreopoulos B."/>
            <person name="Barry K.W."/>
            <person name="Bonito G."/>
            <person name="Buee M."/>
            <person name="Carver A."/>
            <person name="Chen C."/>
            <person name="Cichocki N."/>
            <person name="Clum A."/>
            <person name="Culley D."/>
            <person name="Crous P.W."/>
            <person name="Fauchery L."/>
            <person name="Girlanda M."/>
            <person name="Hayes R.D."/>
            <person name="Keri Z."/>
            <person name="LaButti K."/>
            <person name="Lipzen A."/>
            <person name="Lombard V."/>
            <person name="Magnuson J."/>
            <person name="Maillard F."/>
            <person name="Murat C."/>
            <person name="Nolan M."/>
            <person name="Ohm R.A."/>
            <person name="Pangilinan J."/>
            <person name="Pereira M.F."/>
            <person name="Perotto S."/>
            <person name="Peter M."/>
            <person name="Pfister S."/>
            <person name="Riley R."/>
            <person name="Sitrit Y."/>
            <person name="Stielow J.B."/>
            <person name="Szollosi G."/>
            <person name="Zifcakova L."/>
            <person name="Stursova M."/>
            <person name="Spatafora J.W."/>
            <person name="Tedersoo L."/>
            <person name="Vaario L.M."/>
            <person name="Yamada A."/>
            <person name="Yan M."/>
            <person name="Wang P."/>
            <person name="Xu J."/>
            <person name="Bruns T."/>
            <person name="Baldrian P."/>
            <person name="Vilgalys R."/>
            <person name="Dunand C."/>
            <person name="Henrissat B."/>
            <person name="Grigoriev I.V."/>
            <person name="Hibbett D."/>
            <person name="Nagy L.G."/>
            <person name="Martin F.M."/>
        </authorList>
    </citation>
    <scope>NUCLEOTIDE SEQUENCE</scope>
    <source>
        <strain evidence="1">UP504</strain>
    </source>
</reference>
<dbReference type="EMBL" id="MU128998">
    <property type="protein sequence ID" value="KAF9511598.1"/>
    <property type="molecule type" value="Genomic_DNA"/>
</dbReference>
<proteinExistence type="predicted"/>
<evidence type="ECO:0000313" key="2">
    <source>
        <dbReference type="Proteomes" id="UP000886523"/>
    </source>
</evidence>
<sequence>MAVCPWLCVHGCVSMAVCPWLGVHGWVSMAGCPWLGVHGWVSMAGCPWLGVHGCVSNLGVVNLDKEEGAKECSFGSYCPILIGDKIRCGRYLIVHKLGWDHFTQLSL</sequence>
<dbReference type="Gene3D" id="3.30.200.20">
    <property type="entry name" value="Phosphorylase Kinase, domain 1"/>
    <property type="match status" value="1"/>
</dbReference>
<accession>A0A9P6DUF5</accession>
<protein>
    <submittedName>
        <fullName evidence="1">Uncharacterized protein</fullName>
    </submittedName>
</protein>